<feature type="domain" description="ENPP1-3/EXOG-like endonuclease/phosphodiesterase" evidence="12">
    <location>
        <begin position="100"/>
        <end position="311"/>
    </location>
</feature>
<comment type="cofactor">
    <cofactor evidence="1 10">
        <name>Mg(2+)</name>
        <dbReference type="ChEBI" id="CHEBI:18420"/>
    </cofactor>
</comment>
<dbReference type="GO" id="GO:0005743">
    <property type="term" value="C:mitochondrial inner membrane"/>
    <property type="evidence" value="ECO:0007669"/>
    <property type="project" value="TreeGrafter"/>
</dbReference>
<evidence type="ECO:0000256" key="2">
    <source>
        <dbReference type="ARBA" id="ARBA00010052"/>
    </source>
</evidence>
<dbReference type="InterPro" id="IPR044925">
    <property type="entry name" value="His-Me_finger_sf"/>
</dbReference>
<evidence type="ECO:0000259" key="13">
    <source>
        <dbReference type="SMART" id="SM00892"/>
    </source>
</evidence>
<dbReference type="PANTHER" id="PTHR13966">
    <property type="entry name" value="ENDONUCLEASE RELATED"/>
    <property type="match status" value="1"/>
</dbReference>
<accession>A0A1R1PQK8</accession>
<organism evidence="14 15">
    <name type="scientific">Zancudomyces culisetae</name>
    <name type="common">Gut fungus</name>
    <name type="synonym">Smittium culisetae</name>
    <dbReference type="NCBI Taxonomy" id="1213189"/>
    <lineage>
        <taxon>Eukaryota</taxon>
        <taxon>Fungi</taxon>
        <taxon>Fungi incertae sedis</taxon>
        <taxon>Zoopagomycota</taxon>
        <taxon>Kickxellomycotina</taxon>
        <taxon>Harpellomycetes</taxon>
        <taxon>Harpellales</taxon>
        <taxon>Legeriomycetaceae</taxon>
        <taxon>Zancudomyces</taxon>
    </lineage>
</organism>
<sequence length="346" mass="39098">MVAKSMLYFGGSFALGGLTAFIAMRSNKQRPITAQDNSINKTPLVVPSPISKPGLDSVVPPVPIQKPMIQQQQNQVATKNTAAGALKFGYPGPINDNGVREGYAYSYNRLFKNPNWIAEHLTKEKLFGDGNRKDIQFKEDHSIPKRFRALLSDYFRSGYDRGHMAPAADCKVSQNAMEETFYLTNISPQVGDGFNRHYWAFFESFVRDLTKSYDDVYVVTGPLYLPKLDPETKKWYVKYQVIGNPPNVAVPTHFYKVVMGTKNNDKNHYLQAFVLPNTPIRNEEKLESFIMPLDALERASGLEFFTSLDKSSSPIVDLCKHTVCQVKVDKRYLKGLQKPEELPAPK</sequence>
<keyword evidence="15" id="KW-1185">Reference proteome</keyword>
<feature type="transmembrane region" description="Helical" evidence="11">
    <location>
        <begin position="6"/>
        <end position="24"/>
    </location>
</feature>
<dbReference type="GO" id="GO:0046872">
    <property type="term" value="F:metal ion binding"/>
    <property type="evidence" value="ECO:0007669"/>
    <property type="project" value="UniProtKB-KW"/>
</dbReference>
<evidence type="ECO:0000256" key="3">
    <source>
        <dbReference type="ARBA" id="ARBA00022722"/>
    </source>
</evidence>
<dbReference type="AlphaFoldDB" id="A0A1R1PQK8"/>
<dbReference type="EMBL" id="LSSK01000468">
    <property type="protein sequence ID" value="OMH83244.1"/>
    <property type="molecule type" value="Genomic_DNA"/>
</dbReference>
<dbReference type="SUPFAM" id="SSF54060">
    <property type="entry name" value="His-Me finger endonucleases"/>
    <property type="match status" value="1"/>
</dbReference>
<evidence type="ECO:0000256" key="9">
    <source>
        <dbReference type="PIRSR" id="PIRSR640255-2"/>
    </source>
</evidence>
<dbReference type="GO" id="GO:0003676">
    <property type="term" value="F:nucleic acid binding"/>
    <property type="evidence" value="ECO:0007669"/>
    <property type="project" value="InterPro"/>
</dbReference>
<dbReference type="InterPro" id="IPR020821">
    <property type="entry name" value="ENPP1-3/EXOG-like_nuc-like"/>
</dbReference>
<protein>
    <recommendedName>
        <fullName evidence="10">Endonuclease</fullName>
        <ecNumber evidence="10">3.1.30.-</ecNumber>
    </recommendedName>
</protein>
<comment type="caution">
    <text evidence="14">The sequence shown here is derived from an EMBL/GenBank/DDBJ whole genome shotgun (WGS) entry which is preliminary data.</text>
</comment>
<name>A0A1R1PQK8_ZANCU</name>
<evidence type="ECO:0000256" key="11">
    <source>
        <dbReference type="SAM" id="Phobius"/>
    </source>
</evidence>
<keyword evidence="11" id="KW-0812">Transmembrane</keyword>
<evidence type="ECO:0000256" key="10">
    <source>
        <dbReference type="RuleBase" id="RU366055"/>
    </source>
</evidence>
<feature type="domain" description="DNA/RNA non-specific endonuclease/pyrophosphatase/phosphodiesterase" evidence="13">
    <location>
        <begin position="99"/>
        <end position="311"/>
    </location>
</feature>
<feature type="binding site" evidence="9">
    <location>
        <position position="195"/>
    </location>
    <ligand>
        <name>Mg(2+)</name>
        <dbReference type="ChEBI" id="CHEBI:18420"/>
        <note>catalytic</note>
    </ligand>
</feature>
<keyword evidence="5 10" id="KW-0255">Endonuclease</keyword>
<evidence type="ECO:0000256" key="5">
    <source>
        <dbReference type="ARBA" id="ARBA00022759"/>
    </source>
</evidence>
<keyword evidence="7" id="KW-0460">Magnesium</keyword>
<dbReference type="InterPro" id="IPR044929">
    <property type="entry name" value="DNA/RNA_non-sp_Endonuclease_sf"/>
</dbReference>
<dbReference type="PANTHER" id="PTHR13966:SF5">
    <property type="entry name" value="ENDONUCLEASE G, MITOCHONDRIAL"/>
    <property type="match status" value="1"/>
</dbReference>
<dbReference type="GO" id="GO:0006309">
    <property type="term" value="P:apoptotic DNA fragmentation"/>
    <property type="evidence" value="ECO:0007669"/>
    <property type="project" value="TreeGrafter"/>
</dbReference>
<dbReference type="InterPro" id="IPR018524">
    <property type="entry name" value="DNA/RNA_endonuclease_AS"/>
</dbReference>
<feature type="active site" description="Proton acceptor" evidence="8">
    <location>
        <position position="163"/>
    </location>
</feature>
<comment type="similarity">
    <text evidence="2 10">Belongs to the DNA/RNA non-specific endonuclease family.</text>
</comment>
<dbReference type="SMART" id="SM00892">
    <property type="entry name" value="Endonuclease_NS"/>
    <property type="match status" value="1"/>
</dbReference>
<evidence type="ECO:0000313" key="15">
    <source>
        <dbReference type="Proteomes" id="UP000188320"/>
    </source>
</evidence>
<keyword evidence="6 10" id="KW-0378">Hydrolase</keyword>
<evidence type="ECO:0000256" key="4">
    <source>
        <dbReference type="ARBA" id="ARBA00022723"/>
    </source>
</evidence>
<evidence type="ECO:0000256" key="8">
    <source>
        <dbReference type="PIRSR" id="PIRSR640255-1"/>
    </source>
</evidence>
<evidence type="ECO:0000313" key="14">
    <source>
        <dbReference type="EMBL" id="OMH83244.1"/>
    </source>
</evidence>
<keyword evidence="3 10" id="KW-0540">Nuclease</keyword>
<dbReference type="Proteomes" id="UP000188320">
    <property type="component" value="Unassembled WGS sequence"/>
</dbReference>
<dbReference type="GO" id="GO:0000014">
    <property type="term" value="F:single-stranded DNA endodeoxyribonuclease activity"/>
    <property type="evidence" value="ECO:0007669"/>
    <property type="project" value="TreeGrafter"/>
</dbReference>
<dbReference type="SMART" id="SM00477">
    <property type="entry name" value="NUC"/>
    <property type="match status" value="1"/>
</dbReference>
<dbReference type="GO" id="GO:0005634">
    <property type="term" value="C:nucleus"/>
    <property type="evidence" value="ECO:0007669"/>
    <property type="project" value="TreeGrafter"/>
</dbReference>
<keyword evidence="11" id="KW-0472">Membrane</keyword>
<evidence type="ECO:0000256" key="1">
    <source>
        <dbReference type="ARBA" id="ARBA00001946"/>
    </source>
</evidence>
<dbReference type="EC" id="3.1.30.-" evidence="10"/>
<dbReference type="CDD" id="cd00091">
    <property type="entry name" value="NUC"/>
    <property type="match status" value="1"/>
</dbReference>
<dbReference type="InterPro" id="IPR040255">
    <property type="entry name" value="Non-specific_endonuclease"/>
</dbReference>
<keyword evidence="11" id="KW-1133">Transmembrane helix</keyword>
<dbReference type="GO" id="GO:0004521">
    <property type="term" value="F:RNA endonuclease activity"/>
    <property type="evidence" value="ECO:0007669"/>
    <property type="project" value="TreeGrafter"/>
</dbReference>
<dbReference type="PROSITE" id="PS01070">
    <property type="entry name" value="NUCLEASE_NON_SPEC"/>
    <property type="match status" value="1"/>
</dbReference>
<dbReference type="Gene3D" id="3.40.570.10">
    <property type="entry name" value="Extracellular Endonuclease, subunit A"/>
    <property type="match status" value="1"/>
</dbReference>
<evidence type="ECO:0000259" key="12">
    <source>
        <dbReference type="SMART" id="SM00477"/>
    </source>
</evidence>
<reference evidence="15" key="1">
    <citation type="submission" date="2017-01" db="EMBL/GenBank/DDBJ databases">
        <authorList>
            <person name="Wang Y."/>
            <person name="White M."/>
            <person name="Kvist S."/>
            <person name="Moncalvo J.-M."/>
        </authorList>
    </citation>
    <scope>NUCLEOTIDE SEQUENCE [LARGE SCALE GENOMIC DNA]</scope>
    <source>
        <strain evidence="15">COL-18-3</strain>
    </source>
</reference>
<evidence type="ECO:0000256" key="6">
    <source>
        <dbReference type="ARBA" id="ARBA00022801"/>
    </source>
</evidence>
<dbReference type="InterPro" id="IPR001604">
    <property type="entry name" value="Endo_G_ENPP1-like_dom"/>
</dbReference>
<keyword evidence="4 9" id="KW-0479">Metal-binding</keyword>
<gene>
    <name evidence="14" type="ORF">AX774_g3250</name>
</gene>
<dbReference type="OrthoDB" id="5418055at2759"/>
<evidence type="ECO:0000256" key="7">
    <source>
        <dbReference type="ARBA" id="ARBA00022842"/>
    </source>
</evidence>
<dbReference type="Pfam" id="PF01223">
    <property type="entry name" value="Endonuclease_NS"/>
    <property type="match status" value="1"/>
</dbReference>
<proteinExistence type="inferred from homology"/>